<reference evidence="1 2" key="1">
    <citation type="journal article" date="2014" name="Curr. Microbiol.">
        <title>Spirosoma radiotolerans sp. nov., a gamma-radiation-resistant bacterium isolated from gamma ray-irradiated soil.</title>
        <authorList>
            <person name="Lee J.J."/>
            <person name="Srinivasan S."/>
            <person name="Lim S."/>
            <person name="Joe M."/>
            <person name="Im S."/>
            <person name="Bae S.I."/>
            <person name="Park K.R."/>
            <person name="Han J.H."/>
            <person name="Park S.H."/>
            <person name="Joo B.M."/>
            <person name="Park S.J."/>
            <person name="Kim M.K."/>
        </authorList>
    </citation>
    <scope>NUCLEOTIDE SEQUENCE [LARGE SCALE GENOMIC DNA]</scope>
    <source>
        <strain evidence="1 2">DG5A</strain>
    </source>
</reference>
<accession>A0A0E3V5I3</accession>
<proteinExistence type="predicted"/>
<organism evidence="1 2">
    <name type="scientific">Spirosoma radiotolerans</name>
    <dbReference type="NCBI Taxonomy" id="1379870"/>
    <lineage>
        <taxon>Bacteria</taxon>
        <taxon>Pseudomonadati</taxon>
        <taxon>Bacteroidota</taxon>
        <taxon>Cytophagia</taxon>
        <taxon>Cytophagales</taxon>
        <taxon>Cytophagaceae</taxon>
        <taxon>Spirosoma</taxon>
    </lineage>
</organism>
<dbReference type="OrthoDB" id="1007128at2"/>
<gene>
    <name evidence="1" type="ORF">SD10_00965</name>
</gene>
<protein>
    <recommendedName>
        <fullName evidence="3">DUF5020 domain-containing protein</fullName>
    </recommendedName>
</protein>
<evidence type="ECO:0000313" key="2">
    <source>
        <dbReference type="Proteomes" id="UP000033054"/>
    </source>
</evidence>
<dbReference type="KEGG" id="srd:SD10_00965"/>
<dbReference type="STRING" id="1379870.SD10_00965"/>
<dbReference type="Pfam" id="PF16412">
    <property type="entry name" value="DUF5020"/>
    <property type="match status" value="1"/>
</dbReference>
<dbReference type="Proteomes" id="UP000033054">
    <property type="component" value="Chromosome"/>
</dbReference>
<dbReference type="PATRIC" id="fig|1379870.5.peg.211"/>
<evidence type="ECO:0008006" key="3">
    <source>
        <dbReference type="Google" id="ProtNLM"/>
    </source>
</evidence>
<dbReference type="EMBL" id="CP010429">
    <property type="protein sequence ID" value="AKD53681.1"/>
    <property type="molecule type" value="Genomic_DNA"/>
</dbReference>
<dbReference type="RefSeq" id="WP_046375267.1">
    <property type="nucleotide sequence ID" value="NZ_CP010429.1"/>
</dbReference>
<name>A0A0E3V5I3_9BACT</name>
<evidence type="ECO:0000313" key="1">
    <source>
        <dbReference type="EMBL" id="AKD53681.1"/>
    </source>
</evidence>
<keyword evidence="2" id="KW-1185">Reference proteome</keyword>
<dbReference type="AlphaFoldDB" id="A0A0E3V5I3"/>
<sequence>MKTGLLLIFWVMAFGTKAQQLQFHYDFRHSLDPELTQTNFASITFEYFKGNDSTGSFLFKMQTDLSSENSNVGQVFLQVSKNIRYWKPKVELAMTYSGGLGISPPSFGYSITNTVGLGAAYPFTWKGGWFTTSLVCRTSLFSRPSYDPQFTFYFGRGFFNYRLLVAGSLVAWSENRNQGTPSTKELMGKKVAFFGDPQCWLKLTKSLSIGSRVNLFYHTLTTKNHLQIYPTLGLKTQF</sequence>
<dbReference type="HOGENOM" id="CLU_1128273_0_0_10"/>